<feature type="transmembrane region" description="Helical" evidence="1">
    <location>
        <begin position="28"/>
        <end position="49"/>
    </location>
</feature>
<reference evidence="2 3" key="1">
    <citation type="submission" date="2014-07" db="EMBL/GenBank/DDBJ databases">
        <title>Methanogenic archaea and the global carbon cycle.</title>
        <authorList>
            <person name="Henriksen J.R."/>
            <person name="Luke J."/>
            <person name="Reinhart S."/>
            <person name="Benedict M.N."/>
            <person name="Youngblut N.D."/>
            <person name="Metcalf M.E."/>
            <person name="Whitaker R.J."/>
            <person name="Metcalf W.W."/>
        </authorList>
    </citation>
    <scope>NUCLEOTIDE SEQUENCE [LARGE SCALE GENOMIC DNA]</scope>
    <source>
        <strain evidence="2 3">227</strain>
    </source>
</reference>
<dbReference type="HOGENOM" id="CLU_1431627_0_0_2"/>
<dbReference type="AlphaFoldDB" id="A0A0E3LR10"/>
<protein>
    <recommendedName>
        <fullName evidence="4">MSV199 domain-containing protein</fullName>
    </recommendedName>
</protein>
<keyword evidence="1" id="KW-1133">Transmembrane helix</keyword>
<evidence type="ECO:0000313" key="3">
    <source>
        <dbReference type="Proteomes" id="UP000033079"/>
    </source>
</evidence>
<sequence length="189" mass="22245">MYYLHKTKNDKPMNETVISSILGTNSNIIAAITGAIMGGILSFLAYYILYIKQQKNELKNIAKAMKINFKHLEKSDIGHYGDLYKNVNESTQGKMLPEHPLYVDNDLYFSFVHDICKFEDNLSDDIYEFYIDLFRAEMNRSYIQEHKDIKEVKEKTFCDYCFIDMKAELIRCSEKIPKIVSRLEEKYEN</sequence>
<evidence type="ECO:0008006" key="4">
    <source>
        <dbReference type="Google" id="ProtNLM"/>
    </source>
</evidence>
<keyword evidence="1" id="KW-0812">Transmembrane</keyword>
<organism evidence="2 3">
    <name type="scientific">Methanosarcina barkeri 227</name>
    <dbReference type="NCBI Taxonomy" id="1434106"/>
    <lineage>
        <taxon>Archaea</taxon>
        <taxon>Methanobacteriati</taxon>
        <taxon>Methanobacteriota</taxon>
        <taxon>Stenosarchaea group</taxon>
        <taxon>Methanomicrobia</taxon>
        <taxon>Methanosarcinales</taxon>
        <taxon>Methanosarcinaceae</taxon>
        <taxon>Methanosarcina</taxon>
    </lineage>
</organism>
<keyword evidence="1" id="KW-0472">Membrane</keyword>
<proteinExistence type="predicted"/>
<dbReference type="KEGG" id="mbar:MSBR2_2690"/>
<accession>A0A0E3LR10</accession>
<evidence type="ECO:0000256" key="1">
    <source>
        <dbReference type="SAM" id="Phobius"/>
    </source>
</evidence>
<name>A0A0E3LR10_METBA</name>
<dbReference type="EMBL" id="CP009530">
    <property type="protein sequence ID" value="AKB59206.1"/>
    <property type="molecule type" value="Genomic_DNA"/>
</dbReference>
<dbReference type="PATRIC" id="fig|1434106.5.peg.3449"/>
<dbReference type="Proteomes" id="UP000033079">
    <property type="component" value="Chromosome"/>
</dbReference>
<evidence type="ECO:0000313" key="2">
    <source>
        <dbReference type="EMBL" id="AKB59206.1"/>
    </source>
</evidence>
<gene>
    <name evidence="2" type="ORF">MSBR2_2690</name>
</gene>